<evidence type="ECO:0000313" key="2">
    <source>
        <dbReference type="Proteomes" id="UP000516349"/>
    </source>
</evidence>
<dbReference type="Proteomes" id="UP000516349">
    <property type="component" value="Chromosome"/>
</dbReference>
<protein>
    <submittedName>
        <fullName evidence="1">Uncharacterized protein</fullName>
    </submittedName>
</protein>
<dbReference type="EMBL" id="CP060244">
    <property type="protein sequence ID" value="QNT77276.1"/>
    <property type="molecule type" value="Genomic_DNA"/>
</dbReference>
<name>A0A7H1NNB6_9PROT</name>
<dbReference type="KEGG" id="ebla:JGUZn3_00090"/>
<keyword evidence="2" id="KW-1185">Reference proteome</keyword>
<accession>A0A7H1NNB6</accession>
<evidence type="ECO:0000313" key="1">
    <source>
        <dbReference type="EMBL" id="QNT77276.1"/>
    </source>
</evidence>
<proteinExistence type="predicted"/>
<dbReference type="AlphaFoldDB" id="A0A7H1NNB6"/>
<sequence length="66" mass="7637">MNDYLTTIGPVGNFHKSALMSRHSSDREPTMMETIIPFLFLVERRKPVENPKNITLFPVQILKQAH</sequence>
<gene>
    <name evidence="1" type="ORF">JGUZn3_00090</name>
</gene>
<reference evidence="1 2" key="1">
    <citation type="submission" date="2020-08" db="EMBL/GenBank/DDBJ databases">
        <title>Complete genome sequence of Entomobacter blattae G55GP.</title>
        <authorList>
            <person name="Poehlein A."/>
            <person name="Guzman J."/>
            <person name="Daniel R."/>
            <person name="Vilcinskas A."/>
        </authorList>
    </citation>
    <scope>NUCLEOTIDE SEQUENCE [LARGE SCALE GENOMIC DNA]</scope>
    <source>
        <strain evidence="1 2">G55GP</strain>
    </source>
</reference>
<organism evidence="1 2">
    <name type="scientific">Entomobacter blattae</name>
    <dbReference type="NCBI Taxonomy" id="2762277"/>
    <lineage>
        <taxon>Bacteria</taxon>
        <taxon>Pseudomonadati</taxon>
        <taxon>Pseudomonadota</taxon>
        <taxon>Alphaproteobacteria</taxon>
        <taxon>Acetobacterales</taxon>
        <taxon>Acetobacteraceae</taxon>
        <taxon>Entomobacter</taxon>
    </lineage>
</organism>